<reference evidence="4" key="2">
    <citation type="submission" date="2020-09" db="EMBL/GenBank/DDBJ databases">
        <authorList>
            <person name="Sun Q."/>
            <person name="Kim S."/>
        </authorList>
    </citation>
    <scope>NUCLEOTIDE SEQUENCE</scope>
    <source>
        <strain evidence="4">KCTC 42590</strain>
    </source>
</reference>
<name>A0A919AU77_9PROT</name>
<keyword evidence="1" id="KW-0175">Coiled coil</keyword>
<reference evidence="4" key="1">
    <citation type="journal article" date="2014" name="Int. J. Syst. Evol. Microbiol.">
        <title>Complete genome sequence of Corynebacterium casei LMG S-19264T (=DSM 44701T), isolated from a smear-ripened cheese.</title>
        <authorList>
            <consortium name="US DOE Joint Genome Institute (JGI-PGF)"/>
            <person name="Walter F."/>
            <person name="Albersmeier A."/>
            <person name="Kalinowski J."/>
            <person name="Ruckert C."/>
        </authorList>
    </citation>
    <scope>NUCLEOTIDE SEQUENCE</scope>
    <source>
        <strain evidence="4">KCTC 42590</strain>
    </source>
</reference>
<sequence length="891" mass="98295">MSRAESIINKVPESDKPTDNTADGEQPAVTVEQETTVSPAETDHKNTPADSDTSSTRLWPVYSAVIVSLLWLSLCGWYAFNHAYNDFSLPELLAGVSTPLVLIWLVALVAQRTDPMLERRVDLSRNLHKAIAPVEIAEQRLENLTKKLKKELEGLNAVSDLASDRISNLENSFQEQISNLFAATADAEARSVSIRDVIERERSQIDALSIDLVDRVSLLEDKLDILIKSLTEARADTETSIQKAEESVRAGGDTLSRAGQDLENSMADWQGRLAKETSRVCETITHAETRVDTVSRQMQEAVASFTHQIGDMNTEADKIAAHLIEQADKLAAVANSSSEQAAHIEETLRVNQESLQKMTDETLAHSAGAVDVFTDRAENMNSKIRQSMSEAHTLLENVGKAQVALSNTTTTLSSYGDEVVAKAEETANRSLNHIRQLQAGIEDQLKELEAAGLRTGDQLRHLTEDLSGQGDKMLAQVGEASEKLQQAQEEFSTHGGSVSNCLMAARQELSRLEEDLLRQKEVLATASQDAASHILAASDMFKGEGFEISKAASDAVERLTSQAGMVTQTAASLSTEAALVEEKLKSTSSALGQEASTLKEELQATTGSLGRAAKDFADERKRIRDESESIVANLNGATNQMVDEINRFTESSMEASNRLDNASRALVDETQNARMNLETAIKETQENLENSVQGVSEKAGEHITFMQDELQATLARLLQEYQDTARNARDESDHLAKQMGINAERITAFSTDFQKKAEAIEKRLADSSKDEFARTSQLLMESLQSLSIDIHKGLSADIPDDVWERYMEGDRSIFLRRTMSLGDRKSKKAIKERYDTDPEFREVVARYLRDFQDMIERVMLADRGSTMSVTLLSSDVGKLYILLAQSLKKLS</sequence>
<keyword evidence="3" id="KW-0472">Membrane</keyword>
<keyword evidence="3" id="KW-1133">Transmembrane helix</keyword>
<dbReference type="AlphaFoldDB" id="A0A919AU77"/>
<dbReference type="EMBL" id="BNCI01000002">
    <property type="protein sequence ID" value="GHF26268.1"/>
    <property type="molecule type" value="Genomic_DNA"/>
</dbReference>
<gene>
    <name evidence="4" type="ORF">GCM10017044_21480</name>
</gene>
<accession>A0A919AU77</accession>
<evidence type="ECO:0000256" key="3">
    <source>
        <dbReference type="SAM" id="Phobius"/>
    </source>
</evidence>
<feature type="coiled-coil region" evidence="1">
    <location>
        <begin position="667"/>
        <end position="738"/>
    </location>
</feature>
<comment type="caution">
    <text evidence="4">The sequence shown here is derived from an EMBL/GenBank/DDBJ whole genome shotgun (WGS) entry which is preliminary data.</text>
</comment>
<organism evidence="4 5">
    <name type="scientific">Kordiimonas sediminis</name>
    <dbReference type="NCBI Taxonomy" id="1735581"/>
    <lineage>
        <taxon>Bacteria</taxon>
        <taxon>Pseudomonadati</taxon>
        <taxon>Pseudomonadota</taxon>
        <taxon>Alphaproteobacteria</taxon>
        <taxon>Kordiimonadales</taxon>
        <taxon>Kordiimonadaceae</taxon>
        <taxon>Kordiimonas</taxon>
    </lineage>
</organism>
<evidence type="ECO:0008006" key="6">
    <source>
        <dbReference type="Google" id="ProtNLM"/>
    </source>
</evidence>
<keyword evidence="5" id="KW-1185">Reference proteome</keyword>
<feature type="transmembrane region" description="Helical" evidence="3">
    <location>
        <begin position="92"/>
        <end position="110"/>
    </location>
</feature>
<evidence type="ECO:0000256" key="2">
    <source>
        <dbReference type="SAM" id="MobiDB-lite"/>
    </source>
</evidence>
<proteinExistence type="predicted"/>
<feature type="coiled-coil region" evidence="1">
    <location>
        <begin position="431"/>
        <end position="529"/>
    </location>
</feature>
<feature type="region of interest" description="Disordered" evidence="2">
    <location>
        <begin position="1"/>
        <end position="54"/>
    </location>
</feature>
<dbReference type="Proteomes" id="UP000630923">
    <property type="component" value="Unassembled WGS sequence"/>
</dbReference>
<evidence type="ECO:0000313" key="4">
    <source>
        <dbReference type="EMBL" id="GHF26268.1"/>
    </source>
</evidence>
<feature type="transmembrane region" description="Helical" evidence="3">
    <location>
        <begin position="61"/>
        <end position="80"/>
    </location>
</feature>
<protein>
    <recommendedName>
        <fullName evidence="6">ATPase</fullName>
    </recommendedName>
</protein>
<evidence type="ECO:0000256" key="1">
    <source>
        <dbReference type="SAM" id="Coils"/>
    </source>
</evidence>
<evidence type="ECO:0000313" key="5">
    <source>
        <dbReference type="Proteomes" id="UP000630923"/>
    </source>
</evidence>
<dbReference type="RefSeq" id="WP_191252832.1">
    <property type="nucleotide sequence ID" value="NZ_BNCI01000002.1"/>
</dbReference>
<keyword evidence="3" id="KW-0812">Transmembrane</keyword>